<dbReference type="PANTHER" id="PTHR17901">
    <property type="entry name" value="MAGNESIUM-DEPENDENT PHOSPHATASE 1 MDP1"/>
    <property type="match status" value="1"/>
</dbReference>
<dbReference type="InterPro" id="IPR036412">
    <property type="entry name" value="HAD-like_sf"/>
</dbReference>
<gene>
    <name evidence="1" type="primary">MPUL0A03700</name>
    <name evidence="1" type="ORF">METSCH_A03700</name>
</gene>
<dbReference type="SUPFAM" id="SSF56784">
    <property type="entry name" value="HAD-like"/>
    <property type="match status" value="1"/>
</dbReference>
<dbReference type="InterPro" id="IPR023214">
    <property type="entry name" value="HAD_sf"/>
</dbReference>
<dbReference type="InterPro" id="IPR010033">
    <property type="entry name" value="HAD_SF_ppase_IIIC"/>
</dbReference>
<dbReference type="EMBL" id="CP034456">
    <property type="protein sequence ID" value="QBM85745.1"/>
    <property type="molecule type" value="Genomic_DNA"/>
</dbReference>
<reference evidence="2" key="1">
    <citation type="submission" date="2019-03" db="EMBL/GenBank/DDBJ databases">
        <title>Snf2 controls pulcherriminic acid biosynthesis and connects pigmentation and antifungal activity of the yeast Metschnikowia pulcherrima.</title>
        <authorList>
            <person name="Gore-Lloyd D."/>
            <person name="Sumann I."/>
            <person name="Brachmann A.O."/>
            <person name="Schneeberger K."/>
            <person name="Ortiz-Merino R.A."/>
            <person name="Moreno-Beltran M."/>
            <person name="Schlaefli M."/>
            <person name="Kirner P."/>
            <person name="Santos Kron A."/>
            <person name="Wolfe K.H."/>
            <person name="Piel J."/>
            <person name="Ahrens C.H."/>
            <person name="Henk D."/>
            <person name="Freimoser F.M."/>
        </authorList>
    </citation>
    <scope>NUCLEOTIDE SEQUENCE [LARGE SCALE GENOMIC DNA]</scope>
    <source>
        <strain evidence="2">APC 1.2</strain>
    </source>
</reference>
<dbReference type="Proteomes" id="UP000292447">
    <property type="component" value="Chromosome I"/>
</dbReference>
<dbReference type="SFLD" id="SFLDG01131">
    <property type="entry name" value="C1.5.2:_MDP_Like"/>
    <property type="match status" value="1"/>
</dbReference>
<dbReference type="SFLD" id="SFLDG01129">
    <property type="entry name" value="C1.5:_HAD__Beta-PGM__Phosphata"/>
    <property type="match status" value="1"/>
</dbReference>
<dbReference type="InterPro" id="IPR010036">
    <property type="entry name" value="MDP_1_eu_arc"/>
</dbReference>
<name>A0A4P6XGZ9_9ASCO</name>
<protein>
    <submittedName>
        <fullName evidence="1">Magnesium-dependent phosphatase 1</fullName>
    </submittedName>
</protein>
<evidence type="ECO:0000313" key="1">
    <source>
        <dbReference type="EMBL" id="QBM85745.1"/>
    </source>
</evidence>
<dbReference type="NCBIfam" id="TIGR01681">
    <property type="entry name" value="HAD-SF-IIIC"/>
    <property type="match status" value="1"/>
</dbReference>
<dbReference type="NCBIfam" id="TIGR01685">
    <property type="entry name" value="MDP-1"/>
    <property type="match status" value="1"/>
</dbReference>
<accession>A0A4P6XGZ9</accession>
<sequence>MTAYSYPSVVVFDLDYTLWPFWCDYHVDSNIKRVTDSELKDSYGYKIALCPDVELIIKELVAHNVTIVSASRTPTPHIAKRILSLLKIDGKPMIQHFDSLQWGEGSKIRHITRAVEELGLEKELEAGSMILFDDEARNRDVELIGCHFAFIEDYKRGLTRPIFEKALKTWSEEQK</sequence>
<keyword evidence="2" id="KW-1185">Reference proteome</keyword>
<dbReference type="PANTHER" id="PTHR17901:SF14">
    <property type="entry name" value="MAGNESIUM-DEPENDENT PHOSPHATASE 1"/>
    <property type="match status" value="1"/>
</dbReference>
<dbReference type="SFLD" id="SFLDS00003">
    <property type="entry name" value="Haloacid_Dehalogenase"/>
    <property type="match status" value="1"/>
</dbReference>
<dbReference type="Gene3D" id="3.40.50.1000">
    <property type="entry name" value="HAD superfamily/HAD-like"/>
    <property type="match status" value="1"/>
</dbReference>
<evidence type="ECO:0000313" key="2">
    <source>
        <dbReference type="Proteomes" id="UP000292447"/>
    </source>
</evidence>
<dbReference type="STRING" id="2163413.A0A4P6XGZ9"/>
<organism evidence="1 2">
    <name type="scientific">Metschnikowia aff. pulcherrima</name>
    <dbReference type="NCBI Taxonomy" id="2163413"/>
    <lineage>
        <taxon>Eukaryota</taxon>
        <taxon>Fungi</taxon>
        <taxon>Dikarya</taxon>
        <taxon>Ascomycota</taxon>
        <taxon>Saccharomycotina</taxon>
        <taxon>Pichiomycetes</taxon>
        <taxon>Metschnikowiaceae</taxon>
        <taxon>Metschnikowia</taxon>
    </lineage>
</organism>
<dbReference type="Pfam" id="PF12689">
    <property type="entry name" value="Acid_PPase"/>
    <property type="match status" value="1"/>
</dbReference>
<proteinExistence type="predicted"/>
<dbReference type="AlphaFoldDB" id="A0A4P6XGZ9"/>
<dbReference type="GO" id="GO:0003993">
    <property type="term" value="F:acid phosphatase activity"/>
    <property type="evidence" value="ECO:0007669"/>
    <property type="project" value="TreeGrafter"/>
</dbReference>